<comment type="caution">
    <text evidence="1">The sequence shown here is derived from an EMBL/GenBank/DDBJ whole genome shotgun (WGS) entry which is preliminary data.</text>
</comment>
<keyword evidence="2" id="KW-1185">Reference proteome</keyword>
<sequence length="126" mass="13445">MIRPQLSADGRTVRLPLAEHVDPLLDELALAYAQAPEDIGRLLAAHAASVVALDFAMCSDDATDYGRAVRATEADATREALLDDCPAAVTVDPLLAPDDAISLAGRITRVAAHIRHRTAQNRNARP</sequence>
<reference evidence="1 2" key="1">
    <citation type="submission" date="2015-12" db="EMBL/GenBank/DDBJ databases">
        <title>Draft genome sequence of Streptomyces silvensis ATCC 53525, a producer of novel hormone antagonists.</title>
        <authorList>
            <person name="Johnston C.W."/>
            <person name="Li Y."/>
            <person name="Magarvey N.A."/>
        </authorList>
    </citation>
    <scope>NUCLEOTIDE SEQUENCE [LARGE SCALE GENOMIC DNA]</scope>
    <source>
        <strain evidence="1 2">ATCC 53525</strain>
    </source>
</reference>
<dbReference type="RefSeq" id="WP_058846071.1">
    <property type="nucleotide sequence ID" value="NZ_LOCL01000026.1"/>
</dbReference>
<evidence type="ECO:0000313" key="1">
    <source>
        <dbReference type="EMBL" id="KUF19567.1"/>
    </source>
</evidence>
<dbReference type="EMBL" id="LOCL01000026">
    <property type="protein sequence ID" value="KUF19567.1"/>
    <property type="molecule type" value="Genomic_DNA"/>
</dbReference>
<proteinExistence type="predicted"/>
<dbReference type="OrthoDB" id="4245889at2"/>
<evidence type="ECO:0000313" key="2">
    <source>
        <dbReference type="Proteomes" id="UP000054804"/>
    </source>
</evidence>
<dbReference type="AlphaFoldDB" id="A0A0W7X9J2"/>
<gene>
    <name evidence="1" type="ORF">AT728_04120</name>
</gene>
<accession>A0A0W7X9J2</accession>
<dbReference type="STRING" id="1765722.AT728_04120"/>
<organism evidence="1 2">
    <name type="scientific">Streptomyces silvensis</name>
    <dbReference type="NCBI Taxonomy" id="1765722"/>
    <lineage>
        <taxon>Bacteria</taxon>
        <taxon>Bacillati</taxon>
        <taxon>Actinomycetota</taxon>
        <taxon>Actinomycetes</taxon>
        <taxon>Kitasatosporales</taxon>
        <taxon>Streptomycetaceae</taxon>
        <taxon>Streptomyces</taxon>
    </lineage>
</organism>
<protein>
    <submittedName>
        <fullName evidence="1">Uncharacterized protein</fullName>
    </submittedName>
</protein>
<name>A0A0W7X9J2_9ACTN</name>
<dbReference type="Proteomes" id="UP000054804">
    <property type="component" value="Unassembled WGS sequence"/>
</dbReference>